<dbReference type="STRING" id="45351.A7T4C1"/>
<evidence type="ECO:0000256" key="1">
    <source>
        <dbReference type="ARBA" id="ARBA00003520"/>
    </source>
</evidence>
<dbReference type="FunFam" id="3.30.420.40:FF:000566">
    <property type="entry name" value="Actin 12"/>
    <property type="match status" value="1"/>
</dbReference>
<dbReference type="HOGENOM" id="CLU_027965_0_2_1"/>
<dbReference type="Pfam" id="PF00022">
    <property type="entry name" value="Actin"/>
    <property type="match status" value="1"/>
</dbReference>
<reference evidence="4 5" key="1">
    <citation type="journal article" date="2007" name="Science">
        <title>Sea anemone genome reveals ancestral eumetazoan gene repertoire and genomic organization.</title>
        <authorList>
            <person name="Putnam N.H."/>
            <person name="Srivastava M."/>
            <person name="Hellsten U."/>
            <person name="Dirks B."/>
            <person name="Chapman J."/>
            <person name="Salamov A."/>
            <person name="Terry A."/>
            <person name="Shapiro H."/>
            <person name="Lindquist E."/>
            <person name="Kapitonov V.V."/>
            <person name="Jurka J."/>
            <person name="Genikhovich G."/>
            <person name="Grigoriev I.V."/>
            <person name="Lucas S.M."/>
            <person name="Steele R.E."/>
            <person name="Finnerty J.R."/>
            <person name="Technau U."/>
            <person name="Martindale M.Q."/>
            <person name="Rokhsar D.S."/>
        </authorList>
    </citation>
    <scope>NUCLEOTIDE SEQUENCE [LARGE SCALE GENOMIC DNA]</scope>
    <source>
        <strain evidence="5">CH2 X CH6</strain>
    </source>
</reference>
<keyword evidence="5" id="KW-1185">Reference proteome</keyword>
<dbReference type="SUPFAM" id="SSF53067">
    <property type="entry name" value="Actin-like ATPase domain"/>
    <property type="match status" value="1"/>
</dbReference>
<evidence type="ECO:0000256" key="3">
    <source>
        <dbReference type="ARBA" id="ARBA00049360"/>
    </source>
</evidence>
<organism evidence="4 5">
    <name type="scientific">Nematostella vectensis</name>
    <name type="common">Starlet sea anemone</name>
    <dbReference type="NCBI Taxonomy" id="45351"/>
    <lineage>
        <taxon>Eukaryota</taxon>
        <taxon>Metazoa</taxon>
        <taxon>Cnidaria</taxon>
        <taxon>Anthozoa</taxon>
        <taxon>Hexacorallia</taxon>
        <taxon>Actiniaria</taxon>
        <taxon>Edwardsiidae</taxon>
        <taxon>Nematostella</taxon>
    </lineage>
</organism>
<dbReference type="KEGG" id="nve:5499712"/>
<dbReference type="PANTHER" id="PTHR11937">
    <property type="entry name" value="ACTIN"/>
    <property type="match status" value="1"/>
</dbReference>
<dbReference type="InterPro" id="IPR043129">
    <property type="entry name" value="ATPase_NBD"/>
</dbReference>
<proteinExistence type="predicted"/>
<dbReference type="AlphaFoldDB" id="A7T4C1"/>
<name>A7T4C1_NEMVE</name>
<accession>A7T4C1</accession>
<feature type="non-terminal residue" evidence="4">
    <location>
        <position position="50"/>
    </location>
</feature>
<comment type="function">
    <text evidence="1">Actins are highly conserved proteins that are involved in various types of cell motility and are ubiquitously expressed in all eukaryotic cells.</text>
</comment>
<evidence type="ECO:0008006" key="6">
    <source>
        <dbReference type="Google" id="ProtNLM"/>
    </source>
</evidence>
<dbReference type="Proteomes" id="UP000001593">
    <property type="component" value="Unassembled WGS sequence"/>
</dbReference>
<dbReference type="InterPro" id="IPR004000">
    <property type="entry name" value="Actin"/>
</dbReference>
<dbReference type="EMBL" id="DS470829">
    <property type="protein sequence ID" value="EDO29192.1"/>
    <property type="molecule type" value="Genomic_DNA"/>
</dbReference>
<dbReference type="GO" id="GO:0016787">
    <property type="term" value="F:hydrolase activity"/>
    <property type="evidence" value="ECO:0007669"/>
    <property type="project" value="UniProtKB-KW"/>
</dbReference>
<protein>
    <recommendedName>
        <fullName evidence="6">Beta-actin</fullName>
    </recommendedName>
</protein>
<sequence>ANREKMTQIMFETFNSPAMYVAIQAVLSLYASGRTTGIVMDSGDGVTHTV</sequence>
<feature type="non-terminal residue" evidence="4">
    <location>
        <position position="1"/>
    </location>
</feature>
<keyword evidence="2" id="KW-0378">Hydrolase</keyword>
<dbReference type="FunFam" id="3.30.420.40:FF:000626">
    <property type="entry name" value="Actin 12"/>
    <property type="match status" value="1"/>
</dbReference>
<dbReference type="InParanoid" id="A7T4C1"/>
<evidence type="ECO:0000313" key="5">
    <source>
        <dbReference type="Proteomes" id="UP000001593"/>
    </source>
</evidence>
<dbReference type="PhylomeDB" id="A7T4C1"/>
<comment type="catalytic activity">
    <reaction evidence="3">
        <text>ATP + H2O = ADP + phosphate + H(+)</text>
        <dbReference type="Rhea" id="RHEA:13065"/>
        <dbReference type="ChEBI" id="CHEBI:15377"/>
        <dbReference type="ChEBI" id="CHEBI:15378"/>
        <dbReference type="ChEBI" id="CHEBI:30616"/>
        <dbReference type="ChEBI" id="CHEBI:43474"/>
        <dbReference type="ChEBI" id="CHEBI:456216"/>
    </reaction>
</comment>
<dbReference type="eggNOG" id="KOG0676">
    <property type="taxonomic scope" value="Eukaryota"/>
</dbReference>
<evidence type="ECO:0000313" key="4">
    <source>
        <dbReference type="EMBL" id="EDO29192.1"/>
    </source>
</evidence>
<gene>
    <name evidence="4" type="ORF">NEMVEDRAFT_v1g145435</name>
</gene>
<evidence type="ECO:0000256" key="2">
    <source>
        <dbReference type="ARBA" id="ARBA00022801"/>
    </source>
</evidence>
<dbReference type="PRINTS" id="PR00190">
    <property type="entry name" value="ACTIN"/>
</dbReference>
<dbReference type="Gene3D" id="3.30.420.40">
    <property type="match status" value="2"/>
</dbReference>